<dbReference type="EMBL" id="BAAAPN010000104">
    <property type="protein sequence ID" value="GAA1775839.1"/>
    <property type="molecule type" value="Genomic_DNA"/>
</dbReference>
<evidence type="ECO:0000313" key="3">
    <source>
        <dbReference type="EMBL" id="GAA1775839.1"/>
    </source>
</evidence>
<gene>
    <name evidence="3" type="ORF">GCM10009810_36150</name>
</gene>
<sequence length="258" mass="26293">MTHQTQLADPARPEAARPQRRRPERLAGAMAIALAAALAAQNAIVAVTDPPTYAAPMAQVLAFHAQHRVAVAADVALEALNLPLLLGFLTGLHGLAGRRRGAGAHASRLAVAAAATFAAVTALYAAAWISVVLVAADASELSPTLDLAWRLHAAAFALSLPALGTAFMGAAWATHARRLTPRWQLWLGLAGGGLMMVAGAGGLAIADGSALVFVGVVGLAAWFVWLLATGIRLALARPVADPGDAPLDTVDNADVVAG</sequence>
<keyword evidence="2" id="KW-0812">Transmembrane</keyword>
<reference evidence="3 4" key="1">
    <citation type="journal article" date="2019" name="Int. J. Syst. Evol. Microbiol.">
        <title>The Global Catalogue of Microorganisms (GCM) 10K type strain sequencing project: providing services to taxonomists for standard genome sequencing and annotation.</title>
        <authorList>
            <consortium name="The Broad Institute Genomics Platform"/>
            <consortium name="The Broad Institute Genome Sequencing Center for Infectious Disease"/>
            <person name="Wu L."/>
            <person name="Ma J."/>
        </authorList>
    </citation>
    <scope>NUCLEOTIDE SEQUENCE [LARGE SCALE GENOMIC DNA]</scope>
    <source>
        <strain evidence="3 4">JCM 15591</strain>
    </source>
</reference>
<evidence type="ECO:0008006" key="5">
    <source>
        <dbReference type="Google" id="ProtNLM"/>
    </source>
</evidence>
<keyword evidence="2" id="KW-1133">Transmembrane helix</keyword>
<feature type="region of interest" description="Disordered" evidence="1">
    <location>
        <begin position="1"/>
        <end position="22"/>
    </location>
</feature>
<evidence type="ECO:0000313" key="4">
    <source>
        <dbReference type="Proteomes" id="UP001501475"/>
    </source>
</evidence>
<organism evidence="3 4">
    <name type="scientific">Nostocoides vanveenii</name>
    <dbReference type="NCBI Taxonomy" id="330835"/>
    <lineage>
        <taxon>Bacteria</taxon>
        <taxon>Bacillati</taxon>
        <taxon>Actinomycetota</taxon>
        <taxon>Actinomycetes</taxon>
        <taxon>Micrococcales</taxon>
        <taxon>Intrasporangiaceae</taxon>
        <taxon>Nostocoides</taxon>
    </lineage>
</organism>
<accession>A0ABN2L5K3</accession>
<comment type="caution">
    <text evidence="3">The sequence shown here is derived from an EMBL/GenBank/DDBJ whole genome shotgun (WGS) entry which is preliminary data.</text>
</comment>
<feature type="transmembrane region" description="Helical" evidence="2">
    <location>
        <begin position="26"/>
        <end position="47"/>
    </location>
</feature>
<name>A0ABN2L5K3_9MICO</name>
<dbReference type="Proteomes" id="UP001501475">
    <property type="component" value="Unassembled WGS sequence"/>
</dbReference>
<evidence type="ECO:0000256" key="1">
    <source>
        <dbReference type="SAM" id="MobiDB-lite"/>
    </source>
</evidence>
<feature type="transmembrane region" description="Helical" evidence="2">
    <location>
        <begin position="79"/>
        <end position="97"/>
    </location>
</feature>
<feature type="transmembrane region" description="Helical" evidence="2">
    <location>
        <begin position="211"/>
        <end position="228"/>
    </location>
</feature>
<proteinExistence type="predicted"/>
<feature type="transmembrane region" description="Helical" evidence="2">
    <location>
        <begin position="151"/>
        <end position="173"/>
    </location>
</feature>
<keyword evidence="2" id="KW-0472">Membrane</keyword>
<protein>
    <recommendedName>
        <fullName evidence="5">DUF4386 domain-containing protein</fullName>
    </recommendedName>
</protein>
<feature type="transmembrane region" description="Helical" evidence="2">
    <location>
        <begin position="109"/>
        <end position="131"/>
    </location>
</feature>
<dbReference type="RefSeq" id="WP_344069000.1">
    <property type="nucleotide sequence ID" value="NZ_BAAAPN010000104.1"/>
</dbReference>
<keyword evidence="4" id="KW-1185">Reference proteome</keyword>
<evidence type="ECO:0000256" key="2">
    <source>
        <dbReference type="SAM" id="Phobius"/>
    </source>
</evidence>
<feature type="transmembrane region" description="Helical" evidence="2">
    <location>
        <begin position="185"/>
        <end position="205"/>
    </location>
</feature>